<keyword evidence="2" id="KW-1185">Reference proteome</keyword>
<dbReference type="Proteomes" id="UP000827976">
    <property type="component" value="Chromosome 14"/>
</dbReference>
<reference evidence="2" key="1">
    <citation type="journal article" date="2022" name="Nat. Commun.">
        <title>Chromosome evolution and the genetic basis of agronomically important traits in greater yam.</title>
        <authorList>
            <person name="Bredeson J.V."/>
            <person name="Lyons J.B."/>
            <person name="Oniyinde I.O."/>
            <person name="Okereke N.R."/>
            <person name="Kolade O."/>
            <person name="Nnabue I."/>
            <person name="Nwadili C.O."/>
            <person name="Hribova E."/>
            <person name="Parker M."/>
            <person name="Nwogha J."/>
            <person name="Shu S."/>
            <person name="Carlson J."/>
            <person name="Kariba R."/>
            <person name="Muthemba S."/>
            <person name="Knop K."/>
            <person name="Barton G.J."/>
            <person name="Sherwood A.V."/>
            <person name="Lopez-Montes A."/>
            <person name="Asiedu R."/>
            <person name="Jamnadass R."/>
            <person name="Muchugi A."/>
            <person name="Goodstein D."/>
            <person name="Egesi C.N."/>
            <person name="Featherston J."/>
            <person name="Asfaw A."/>
            <person name="Simpson G.G."/>
            <person name="Dolezel J."/>
            <person name="Hendre P.S."/>
            <person name="Van Deynze A."/>
            <person name="Kumar P.L."/>
            <person name="Obidiegwu J.E."/>
            <person name="Bhattacharjee R."/>
            <person name="Rokhsar D.S."/>
        </authorList>
    </citation>
    <scope>NUCLEOTIDE SEQUENCE [LARGE SCALE GENOMIC DNA]</scope>
    <source>
        <strain evidence="2">cv. TDa95/00328</strain>
    </source>
</reference>
<name>A0ACB7UQE2_DIOAL</name>
<evidence type="ECO:0000313" key="1">
    <source>
        <dbReference type="EMBL" id="KAH7662960.1"/>
    </source>
</evidence>
<accession>A0ACB7UQE2</accession>
<proteinExistence type="predicted"/>
<evidence type="ECO:0000313" key="2">
    <source>
        <dbReference type="Proteomes" id="UP000827976"/>
    </source>
</evidence>
<dbReference type="EMBL" id="CM037024">
    <property type="protein sequence ID" value="KAH7662960.1"/>
    <property type="molecule type" value="Genomic_DNA"/>
</dbReference>
<comment type="caution">
    <text evidence="1">The sequence shown here is derived from an EMBL/GenBank/DDBJ whole genome shotgun (WGS) entry which is preliminary data.</text>
</comment>
<gene>
    <name evidence="1" type="ORF">IHE45_14G022000</name>
</gene>
<protein>
    <submittedName>
        <fullName evidence="1">AUX/IAA protein</fullName>
    </submittedName>
</protein>
<organism evidence="1 2">
    <name type="scientific">Dioscorea alata</name>
    <name type="common">Purple yam</name>
    <dbReference type="NCBI Taxonomy" id="55571"/>
    <lineage>
        <taxon>Eukaryota</taxon>
        <taxon>Viridiplantae</taxon>
        <taxon>Streptophyta</taxon>
        <taxon>Embryophyta</taxon>
        <taxon>Tracheophyta</taxon>
        <taxon>Spermatophyta</taxon>
        <taxon>Magnoliopsida</taxon>
        <taxon>Liliopsida</taxon>
        <taxon>Dioscoreales</taxon>
        <taxon>Dioscoreaceae</taxon>
        <taxon>Dioscorea</taxon>
    </lineage>
</organism>
<sequence>MADADDCSSAAAAAAAAVVPSELSSTGVEEVASAAELDLGLTLRTSKLTRGSGMASRILTAEDLGSLSPISSSSSVSSSSPAPSSAGAGGRTPPSHCHGQVARGWPPIKICRMNSLAIHSKDCTSEAETYVQKKIDKIVVKEDTDGNNQEKYIRCTVSTHFVKVNMDGDPIGRKVDLNAHNSYATLALALEDMFCKSNNDHDTFTVDGLKASQMLDGSSGFSLTYEDRDGDWMLVGDVPWGMFLITVKRLRIMRTSDAIGLAGSPRSQFCKSVGPRSIPA</sequence>